<dbReference type="Gene3D" id="3.30.420.480">
    <property type="entry name" value="Domain of unknown function (DUF4445)"/>
    <property type="match status" value="1"/>
</dbReference>
<name>A0A9D1PWB5_9BACT</name>
<dbReference type="InterPro" id="IPR027980">
    <property type="entry name" value="RACo_C"/>
</dbReference>
<organism evidence="3 4">
    <name type="scientific">Candidatus Desulfovibrio intestinipullorum</name>
    <dbReference type="NCBI Taxonomy" id="2838536"/>
    <lineage>
        <taxon>Bacteria</taxon>
        <taxon>Pseudomonadati</taxon>
        <taxon>Thermodesulfobacteriota</taxon>
        <taxon>Desulfovibrionia</taxon>
        <taxon>Desulfovibrionales</taxon>
        <taxon>Desulfovibrionaceae</taxon>
        <taxon>Desulfovibrio</taxon>
    </lineage>
</organism>
<reference evidence="3" key="2">
    <citation type="submission" date="2021-04" db="EMBL/GenBank/DDBJ databases">
        <authorList>
            <person name="Gilroy R."/>
        </authorList>
    </citation>
    <scope>NUCLEOTIDE SEQUENCE</scope>
    <source>
        <strain evidence="3">ChiHecec2B26-446</strain>
    </source>
</reference>
<protein>
    <submittedName>
        <fullName evidence="3">DUF4445 domain-containing protein</fullName>
    </submittedName>
</protein>
<dbReference type="Proteomes" id="UP000886752">
    <property type="component" value="Unassembled WGS sequence"/>
</dbReference>
<dbReference type="EMBL" id="DXHV01000062">
    <property type="protein sequence ID" value="HIW00789.1"/>
    <property type="molecule type" value="Genomic_DNA"/>
</dbReference>
<feature type="domain" description="RACo-like middle region" evidence="2">
    <location>
        <begin position="121"/>
        <end position="265"/>
    </location>
</feature>
<comment type="caution">
    <text evidence="3">The sequence shown here is derived from an EMBL/GenBank/DDBJ whole genome shotgun (WGS) entry which is preliminary data.</text>
</comment>
<dbReference type="Gene3D" id="3.10.20.30">
    <property type="match status" value="1"/>
</dbReference>
<dbReference type="Pfam" id="PF14574">
    <property type="entry name" value="RACo_C_ter"/>
    <property type="match status" value="1"/>
</dbReference>
<dbReference type="PANTHER" id="PTHR42895">
    <property type="entry name" value="IRON-SULFUR CLUSTER-BINDING PROTEIN-RELATED"/>
    <property type="match status" value="1"/>
</dbReference>
<evidence type="ECO:0000313" key="3">
    <source>
        <dbReference type="EMBL" id="HIW00789.1"/>
    </source>
</evidence>
<feature type="domain" description="RACo C-terminal" evidence="1">
    <location>
        <begin position="275"/>
        <end position="527"/>
    </location>
</feature>
<dbReference type="PANTHER" id="PTHR42895:SF2">
    <property type="entry name" value="IRON-SULFUR CLUSTER PROTEIN"/>
    <property type="match status" value="1"/>
</dbReference>
<dbReference type="AlphaFoldDB" id="A0A9D1PWB5"/>
<accession>A0A9D1PWB5</accession>
<reference evidence="3" key="1">
    <citation type="journal article" date="2021" name="PeerJ">
        <title>Extensive microbial diversity within the chicken gut microbiome revealed by metagenomics and culture.</title>
        <authorList>
            <person name="Gilroy R."/>
            <person name="Ravi A."/>
            <person name="Getino M."/>
            <person name="Pursley I."/>
            <person name="Horton D.L."/>
            <person name="Alikhan N.F."/>
            <person name="Baker D."/>
            <person name="Gharbi K."/>
            <person name="Hall N."/>
            <person name="Watson M."/>
            <person name="Adriaenssens E.M."/>
            <person name="Foster-Nyarko E."/>
            <person name="Jarju S."/>
            <person name="Secka A."/>
            <person name="Antonio M."/>
            <person name="Oren A."/>
            <person name="Chaudhuri R.R."/>
            <person name="La Ragione R."/>
            <person name="Hildebrand F."/>
            <person name="Pallen M.J."/>
        </authorList>
    </citation>
    <scope>NUCLEOTIDE SEQUENCE</scope>
    <source>
        <strain evidence="3">ChiHecec2B26-446</strain>
    </source>
</reference>
<dbReference type="InterPro" id="IPR036010">
    <property type="entry name" value="2Fe-2S_ferredoxin-like_sf"/>
</dbReference>
<gene>
    <name evidence="3" type="ORF">H9894_06315</name>
</gene>
<dbReference type="InterPro" id="IPR052911">
    <property type="entry name" value="Corrinoid_activation_enz"/>
</dbReference>
<evidence type="ECO:0000313" key="4">
    <source>
        <dbReference type="Proteomes" id="UP000886752"/>
    </source>
</evidence>
<dbReference type="InterPro" id="IPR012675">
    <property type="entry name" value="Beta-grasp_dom_sf"/>
</dbReference>
<sequence length="529" mass="55593">MRAGKEDILIDLPGTTSLSRALWLSGRVPPVPLCGGLGSCGRCRVRFLSEAPSACAEERSILGEEACAKGWRLACRCQIPDKGDLVLELPEVPGAESCQKIVRQNEYPAEGTAERAAACVLAVDLGTTSIAWQALEAETGRMLAEGRCLNPQAGAGADVVSRIACALDPQGRDRLQSLVIACLQDLVRQTEARAGARVQEVIVAGNTAMSALLLGRDVSGLAHAPYRLPLAGNASFDLPGLPPVFLPPLAGPFVGGDCTAGLAFCVHKKLPAPWLLADLGTNGEMALVTQGGRLLLTSVPLGPALEGTGLECGALAGPSVLTSFSLGAQGLVATTASGARPDLAACQGISATGCLELIALLRRLDLMDCEGHLWDTDRPLPAMPLARRLAARIEKRAGIARFVVGPGLWISARDIEEILKVKAAFRVAMESLVQEAGLDFAEIRCLALAGALGEHMRPDLLENLAFIPRGTAARVQAVGNASLEGACLLGRDLACRKELARMCATALVLQPAADKDFHRRYVDAMRLGY</sequence>
<dbReference type="Pfam" id="PF17651">
    <property type="entry name" value="Raco_middle"/>
    <property type="match status" value="1"/>
</dbReference>
<dbReference type="GO" id="GO:0051536">
    <property type="term" value="F:iron-sulfur cluster binding"/>
    <property type="evidence" value="ECO:0007669"/>
    <property type="project" value="InterPro"/>
</dbReference>
<evidence type="ECO:0000259" key="1">
    <source>
        <dbReference type="Pfam" id="PF14574"/>
    </source>
</evidence>
<proteinExistence type="predicted"/>
<evidence type="ECO:0000259" key="2">
    <source>
        <dbReference type="Pfam" id="PF17651"/>
    </source>
</evidence>
<dbReference type="InterPro" id="IPR042259">
    <property type="entry name" value="Raco-like_middle_sf"/>
</dbReference>
<dbReference type="SUPFAM" id="SSF54292">
    <property type="entry name" value="2Fe-2S ferredoxin-like"/>
    <property type="match status" value="1"/>
</dbReference>
<dbReference type="InterPro" id="IPR041414">
    <property type="entry name" value="Raco-like_middle"/>
</dbReference>